<gene>
    <name evidence="4" type="ORF">KYI95_02780</name>
</gene>
<feature type="signal peptide" evidence="2">
    <location>
        <begin position="1"/>
        <end position="26"/>
    </location>
</feature>
<proteinExistence type="predicted"/>
<protein>
    <submittedName>
        <fullName evidence="4">Dienelactone hydrolase family protein</fullName>
    </submittedName>
</protein>
<dbReference type="GO" id="GO:0016787">
    <property type="term" value="F:hydrolase activity"/>
    <property type="evidence" value="ECO:0007669"/>
    <property type="project" value="UniProtKB-KW"/>
</dbReference>
<dbReference type="PANTHER" id="PTHR22946">
    <property type="entry name" value="DIENELACTONE HYDROLASE DOMAIN-CONTAINING PROTEIN-RELATED"/>
    <property type="match status" value="1"/>
</dbReference>
<evidence type="ECO:0000313" key="5">
    <source>
        <dbReference type="Proteomes" id="UP001197236"/>
    </source>
</evidence>
<feature type="domain" description="Xaa-Pro dipeptidyl-peptidase-like" evidence="3">
    <location>
        <begin position="51"/>
        <end position="203"/>
    </location>
</feature>
<dbReference type="Proteomes" id="UP001197236">
    <property type="component" value="Unassembled WGS sequence"/>
</dbReference>
<name>A0ABS6VAP3_9GAMM</name>
<keyword evidence="1 4" id="KW-0378">Hydrolase</keyword>
<dbReference type="PANTHER" id="PTHR22946:SF9">
    <property type="entry name" value="POLYKETIDE TRANSFERASE AF380"/>
    <property type="match status" value="1"/>
</dbReference>
<keyword evidence="2" id="KW-0732">Signal</keyword>
<comment type="caution">
    <text evidence="4">The sequence shown here is derived from an EMBL/GenBank/DDBJ whole genome shotgun (WGS) entry which is preliminary data.</text>
</comment>
<accession>A0ABS6VAP3</accession>
<evidence type="ECO:0000313" key="4">
    <source>
        <dbReference type="EMBL" id="MBW1256140.1"/>
    </source>
</evidence>
<dbReference type="EMBL" id="JAHVXZ010000001">
    <property type="protein sequence ID" value="MBW1256140.1"/>
    <property type="molecule type" value="Genomic_DNA"/>
</dbReference>
<dbReference type="InterPro" id="IPR000383">
    <property type="entry name" value="Xaa-Pro-like_dom"/>
</dbReference>
<organism evidence="4 5">
    <name type="scientific">Pantoea allii</name>
    <dbReference type="NCBI Taxonomy" id="574096"/>
    <lineage>
        <taxon>Bacteria</taxon>
        <taxon>Pseudomonadati</taxon>
        <taxon>Pseudomonadota</taxon>
        <taxon>Gammaproteobacteria</taxon>
        <taxon>Enterobacterales</taxon>
        <taxon>Erwiniaceae</taxon>
        <taxon>Pantoea</taxon>
    </lineage>
</organism>
<evidence type="ECO:0000256" key="1">
    <source>
        <dbReference type="ARBA" id="ARBA00022801"/>
    </source>
</evidence>
<feature type="chain" id="PRO_5047212944" evidence="2">
    <location>
        <begin position="27"/>
        <end position="396"/>
    </location>
</feature>
<evidence type="ECO:0000256" key="2">
    <source>
        <dbReference type="SAM" id="SignalP"/>
    </source>
</evidence>
<sequence>MTSMPFRFQRNLMLLNLLLISLPSFSSPLSQYQQLDGLIREPIILEVKLSDGQPAQLDAFVTRPVGTQALPLVLITQGTEGSAEFDRGEMNPNYMSGTALAFARHGYAAVVVLREGYGTSSGTTEYAGGSCKQPRHQQAGKKDQMDLLAALAALKKQPWARKENAILAGMSSGGFAVIATSATNPPGVSAVINFDGGRGAKDGKSLCDGPGLISALESYGATARIPSLWLYSTNDQDFSPEMGRTFYNAYRRQGGSAEFREMPPFGKNGHVFMDNAPEAFWWPTVSAFLQAHHLPYQEVVSLADARLLAPQTLNKAGLNDFQRYTASRLYEKAFAVSPDGAWGTAYHARTRDAAAARALQNCNRYNRDKKSICALYAVNDEVVMRQARARKDDVPQ</sequence>
<dbReference type="InterPro" id="IPR050261">
    <property type="entry name" value="FrsA_esterase"/>
</dbReference>
<dbReference type="Pfam" id="PF02129">
    <property type="entry name" value="Peptidase_S15"/>
    <property type="match status" value="1"/>
</dbReference>
<reference evidence="4 5" key="1">
    <citation type="submission" date="2021-07" db="EMBL/GenBank/DDBJ databases">
        <title>A novel phosphonate cluster across the Pantoea species complex is important for pathogenicity in onion.</title>
        <authorList>
            <person name="Zhao M."/>
            <person name="Stice S."/>
            <person name="Shin G.Y."/>
            <person name="Coutinho T."/>
            <person name="Gitaitis R."/>
            <person name="Kvitko B."/>
            <person name="Dutta B."/>
        </authorList>
    </citation>
    <scope>NUCLEOTIDE SEQUENCE [LARGE SCALE GENOMIC DNA]</scope>
    <source>
        <strain evidence="4 5">BD 382</strain>
    </source>
</reference>
<keyword evidence="5" id="KW-1185">Reference proteome</keyword>
<evidence type="ECO:0000259" key="3">
    <source>
        <dbReference type="Pfam" id="PF02129"/>
    </source>
</evidence>